<dbReference type="RefSeq" id="WP_114280532.1">
    <property type="nucleotide sequence ID" value="NZ_QPJY01000008.1"/>
</dbReference>
<accession>A0A369C2J4</accession>
<feature type="compositionally biased region" description="Basic and acidic residues" evidence="1">
    <location>
        <begin position="1"/>
        <end position="13"/>
    </location>
</feature>
<reference evidence="2 3" key="1">
    <citation type="submission" date="2018-07" db="EMBL/GenBank/DDBJ databases">
        <title>Genomic Encyclopedia of Type Strains, Phase IV (KMG-IV): sequencing the most valuable type-strain genomes for metagenomic binning, comparative biology and taxonomic classification.</title>
        <authorList>
            <person name="Goeker M."/>
        </authorList>
    </citation>
    <scope>NUCLEOTIDE SEQUENCE [LARGE SCALE GENOMIC DNA]</scope>
    <source>
        <strain evidence="2 3">DSM 26407</strain>
    </source>
</reference>
<gene>
    <name evidence="2" type="ORF">DFQ59_108147</name>
</gene>
<name>A0A369C2J4_9GAMM</name>
<dbReference type="EMBL" id="QPJY01000008">
    <property type="protein sequence ID" value="RCX28119.1"/>
    <property type="molecule type" value="Genomic_DNA"/>
</dbReference>
<evidence type="ECO:0000313" key="3">
    <source>
        <dbReference type="Proteomes" id="UP000252707"/>
    </source>
</evidence>
<proteinExistence type="predicted"/>
<evidence type="ECO:0000313" key="2">
    <source>
        <dbReference type="EMBL" id="RCX28119.1"/>
    </source>
</evidence>
<dbReference type="AlphaFoldDB" id="A0A369C2J4"/>
<dbReference type="Proteomes" id="UP000252707">
    <property type="component" value="Unassembled WGS sequence"/>
</dbReference>
<sequence length="199" mass="22415">MADSHWKWTDRQESQTFEQRYQDGDAPRDGMREEGDETRIIPPGTPADEPHIRIEMTTWSNVACTPPPDLVLEECDKCDGHRHQVKILFGAVVGTPPGGIQGPGVGDQQHVGEAHYGRHLGERYVNARCRGEEISRSHLTWTESGRTDVVWKQRTVDHVKNGFVWIGDIGNNPCAGRKEVEEHLDPDWFEGEGAGQRKV</sequence>
<protein>
    <submittedName>
        <fullName evidence="2">Uncharacterized protein</fullName>
    </submittedName>
</protein>
<organism evidence="2 3">
    <name type="scientific">Thioalbus denitrificans</name>
    <dbReference type="NCBI Taxonomy" id="547122"/>
    <lineage>
        <taxon>Bacteria</taxon>
        <taxon>Pseudomonadati</taxon>
        <taxon>Pseudomonadota</taxon>
        <taxon>Gammaproteobacteria</taxon>
        <taxon>Chromatiales</taxon>
        <taxon>Ectothiorhodospiraceae</taxon>
        <taxon>Thioalbus</taxon>
    </lineage>
</organism>
<evidence type="ECO:0000256" key="1">
    <source>
        <dbReference type="SAM" id="MobiDB-lite"/>
    </source>
</evidence>
<feature type="compositionally biased region" description="Basic and acidic residues" evidence="1">
    <location>
        <begin position="20"/>
        <end position="39"/>
    </location>
</feature>
<comment type="caution">
    <text evidence="2">The sequence shown here is derived from an EMBL/GenBank/DDBJ whole genome shotgun (WGS) entry which is preliminary data.</text>
</comment>
<feature type="region of interest" description="Disordered" evidence="1">
    <location>
        <begin position="1"/>
        <end position="49"/>
    </location>
</feature>
<keyword evidence="3" id="KW-1185">Reference proteome</keyword>